<dbReference type="RefSeq" id="XP_013310560.1">
    <property type="nucleotide sequence ID" value="XM_013455106.1"/>
</dbReference>
<evidence type="ECO:0000256" key="1">
    <source>
        <dbReference type="ARBA" id="ARBA00022468"/>
    </source>
</evidence>
<feature type="domain" description="Rab-GAP TBC" evidence="3">
    <location>
        <begin position="34"/>
        <end position="223"/>
    </location>
</feature>
<evidence type="ECO:0000313" key="5">
    <source>
        <dbReference type="Proteomes" id="UP000054342"/>
    </source>
</evidence>
<keyword evidence="2" id="KW-0472">Membrane</keyword>
<dbReference type="Gene3D" id="1.10.472.80">
    <property type="entry name" value="Ypt/Rab-GAP domain of gyp1p, domain 3"/>
    <property type="match status" value="1"/>
</dbReference>
<keyword evidence="1" id="KW-0343">GTPase activation</keyword>
<dbReference type="GO" id="GO:0005096">
    <property type="term" value="F:GTPase activator activity"/>
    <property type="evidence" value="ECO:0007669"/>
    <property type="project" value="UniProtKB-KW"/>
</dbReference>
<dbReference type="InterPro" id="IPR000195">
    <property type="entry name" value="Rab-GAP-TBC_dom"/>
</dbReference>
<dbReference type="GO" id="GO:0005789">
    <property type="term" value="C:endoplasmic reticulum membrane"/>
    <property type="evidence" value="ECO:0007669"/>
    <property type="project" value="TreeGrafter"/>
</dbReference>
<organism evidence="4 5">
    <name type="scientific">Exophiala xenobiotica</name>
    <dbReference type="NCBI Taxonomy" id="348802"/>
    <lineage>
        <taxon>Eukaryota</taxon>
        <taxon>Fungi</taxon>
        <taxon>Dikarya</taxon>
        <taxon>Ascomycota</taxon>
        <taxon>Pezizomycotina</taxon>
        <taxon>Eurotiomycetes</taxon>
        <taxon>Chaetothyriomycetidae</taxon>
        <taxon>Chaetothyriales</taxon>
        <taxon>Herpotrichiellaceae</taxon>
        <taxon>Exophiala</taxon>
    </lineage>
</organism>
<dbReference type="EMBL" id="KN847323">
    <property type="protein sequence ID" value="KIW49976.1"/>
    <property type="molecule type" value="Genomic_DNA"/>
</dbReference>
<dbReference type="SMART" id="SM00164">
    <property type="entry name" value="TBC"/>
    <property type="match status" value="1"/>
</dbReference>
<dbReference type="SUPFAM" id="SSF47923">
    <property type="entry name" value="Ypt/Rab-GAP domain of gyp1p"/>
    <property type="match status" value="2"/>
</dbReference>
<dbReference type="OrthoDB" id="206700at2759"/>
<dbReference type="Proteomes" id="UP000054342">
    <property type="component" value="Unassembled WGS sequence"/>
</dbReference>
<dbReference type="GO" id="GO:0006888">
    <property type="term" value="P:endoplasmic reticulum to Golgi vesicle-mediated transport"/>
    <property type="evidence" value="ECO:0007669"/>
    <property type="project" value="TreeGrafter"/>
</dbReference>
<keyword evidence="2" id="KW-1133">Transmembrane helix</keyword>
<dbReference type="STRING" id="348802.A0A0D2BCY0"/>
<feature type="transmembrane region" description="Helical" evidence="2">
    <location>
        <begin position="344"/>
        <end position="361"/>
    </location>
</feature>
<dbReference type="HOGENOM" id="CLU_039465_0_1_1"/>
<reference evidence="4 5" key="1">
    <citation type="submission" date="2015-01" db="EMBL/GenBank/DDBJ databases">
        <title>The Genome Sequence of Exophiala xenobiotica CBS118157.</title>
        <authorList>
            <consortium name="The Broad Institute Genomics Platform"/>
            <person name="Cuomo C."/>
            <person name="de Hoog S."/>
            <person name="Gorbushina A."/>
            <person name="Stielow B."/>
            <person name="Teixiera M."/>
            <person name="Abouelleil A."/>
            <person name="Chapman S.B."/>
            <person name="Priest M."/>
            <person name="Young S.K."/>
            <person name="Wortman J."/>
            <person name="Nusbaum C."/>
            <person name="Birren B."/>
        </authorList>
    </citation>
    <scope>NUCLEOTIDE SEQUENCE [LARGE SCALE GENOMIC DNA]</scope>
    <source>
        <strain evidence="4 5">CBS 118157</strain>
    </source>
</reference>
<dbReference type="AlphaFoldDB" id="A0A0D2BCY0"/>
<name>A0A0D2BCY0_9EURO</name>
<evidence type="ECO:0000313" key="4">
    <source>
        <dbReference type="EMBL" id="KIW49976.1"/>
    </source>
</evidence>
<accession>A0A0D2BCY0</accession>
<gene>
    <name evidence="4" type="ORF">PV05_11603</name>
</gene>
<evidence type="ECO:0000259" key="3">
    <source>
        <dbReference type="PROSITE" id="PS50086"/>
    </source>
</evidence>
<dbReference type="PROSITE" id="PS50086">
    <property type="entry name" value="TBC_RABGAP"/>
    <property type="match status" value="1"/>
</dbReference>
<dbReference type="PANTHER" id="PTHR20913">
    <property type="entry name" value="TBC1 DOMAIN FAMILY MEMBER 20/GTPASE"/>
    <property type="match status" value="1"/>
</dbReference>
<dbReference type="PANTHER" id="PTHR20913:SF7">
    <property type="entry name" value="RE60063P"/>
    <property type="match status" value="1"/>
</dbReference>
<dbReference type="InterPro" id="IPR045913">
    <property type="entry name" value="TBC20/Gyp8-like"/>
</dbReference>
<dbReference type="InterPro" id="IPR035969">
    <property type="entry name" value="Rab-GAP_TBC_sf"/>
</dbReference>
<sequence>MDQSQKEKYRVIEEACRLGDFDTLVKLATSTGGLLTDELRRQAWPILLGCNNESTGTEQQHSNQAWRELPRHPDEDQVQLDVDRAFVYYPKDESEQSLDRRKTELSNVIVSTLRSHPMLSYFQSYHDVVQVLLLVLGEPYARLAVPRISLLRLRDYMLPTISPARRHFEVVSAIVKSADPELADHISEAENSFALSATHSLFAHDIQDYGAIARLYDFLLAHEPAMSLYLFATVTISRRSELFEMPADQSDILTFMISKLPQTLDIDVLVQDTLILFRKHPPHSLRGFIWWRLSRYSVLKTSRSIGQHQSLEDAERLAQNQIEQLRREEQLQKRMRSLAKYRRPALSLTTALLIGAISYWIRRNGQDRFIWTIISSTTRLFSQ</sequence>
<keyword evidence="2" id="KW-0812">Transmembrane</keyword>
<protein>
    <recommendedName>
        <fullName evidence="3">Rab-GAP TBC domain-containing protein</fullName>
    </recommendedName>
</protein>
<proteinExistence type="predicted"/>
<dbReference type="Pfam" id="PF00566">
    <property type="entry name" value="RabGAP-TBC"/>
    <property type="match status" value="1"/>
</dbReference>
<dbReference type="Gene3D" id="1.10.8.1310">
    <property type="match status" value="1"/>
</dbReference>
<dbReference type="FunFam" id="1.10.8.1310:FF:000001">
    <property type="entry name" value="TBC1 domain family, member 20"/>
    <property type="match status" value="1"/>
</dbReference>
<evidence type="ECO:0000256" key="2">
    <source>
        <dbReference type="SAM" id="Phobius"/>
    </source>
</evidence>
<dbReference type="GeneID" id="25333511"/>
<keyword evidence="5" id="KW-1185">Reference proteome</keyword>